<gene>
    <name evidence="2" type="ORF">BTCBT_002730</name>
</gene>
<name>A0AAN4HK43_BACTU</name>
<dbReference type="Gene3D" id="2.30.30.290">
    <property type="entry name" value="YopX-like domains"/>
    <property type="match status" value="1"/>
</dbReference>
<dbReference type="EMBL" id="ARXZ02000004">
    <property type="protein sequence ID" value="ERI01175.1"/>
    <property type="molecule type" value="Genomic_DNA"/>
</dbReference>
<proteinExistence type="predicted"/>
<dbReference type="InterPro" id="IPR023385">
    <property type="entry name" value="YopX-like_C"/>
</dbReference>
<dbReference type="RefSeq" id="WP_001075501.1">
    <property type="nucleotide sequence ID" value="NZ_ARXZ02000004.1"/>
</dbReference>
<sequence length="125" mass="14516">MNQPKFRGFSLETNSWHYGYGWKVSDDKALLYTNSTPIECELGSMGQYTGINDKNSKEAYNGDLFYWRGELRKVVFREDKGAFMAVKVKGYQSYFYLNDLADRFEIIGNNTENHDLPKEISNLTN</sequence>
<dbReference type="InterPro" id="IPR019096">
    <property type="entry name" value="YopX_protein"/>
</dbReference>
<reference evidence="2 3" key="1">
    <citation type="journal article" date="2013" name="Genome Announc.">
        <title>Draft Genome Sequence of Bacillus thuringiensis var. thuringiensis Strain T01-328, a Brazilian Isolate That Produces a Soluble Pesticide Protein, Cry1Ia.</title>
        <authorList>
            <person name="Varani A.M."/>
            <person name="Lemos M.V."/>
            <person name="Fernandes C.C."/>
            <person name="Lemos E.G."/>
            <person name="Alves E.C."/>
            <person name="Desiderio J.A."/>
        </authorList>
    </citation>
    <scope>NUCLEOTIDE SEQUENCE [LARGE SCALE GENOMIC DNA]</scope>
    <source>
        <strain evidence="2 3">T01-328</strain>
    </source>
</reference>
<dbReference type="Proteomes" id="UP000013487">
    <property type="component" value="Unassembled WGS sequence"/>
</dbReference>
<protein>
    <submittedName>
        <fullName evidence="2">YopX protein</fullName>
    </submittedName>
</protein>
<dbReference type="SUPFAM" id="SSF159006">
    <property type="entry name" value="YopX-like"/>
    <property type="match status" value="1"/>
</dbReference>
<feature type="domain" description="YopX protein" evidence="1">
    <location>
        <begin position="5"/>
        <end position="114"/>
    </location>
</feature>
<dbReference type="AlphaFoldDB" id="A0AAN4HK43"/>
<evidence type="ECO:0000259" key="1">
    <source>
        <dbReference type="Pfam" id="PF09643"/>
    </source>
</evidence>
<evidence type="ECO:0000313" key="2">
    <source>
        <dbReference type="EMBL" id="ERI01175.1"/>
    </source>
</evidence>
<dbReference type="Pfam" id="PF09643">
    <property type="entry name" value="YopX"/>
    <property type="match status" value="1"/>
</dbReference>
<comment type="caution">
    <text evidence="2">The sequence shown here is derived from an EMBL/GenBank/DDBJ whole genome shotgun (WGS) entry which is preliminary data.</text>
</comment>
<accession>A0AAN4HK43</accession>
<evidence type="ECO:0000313" key="3">
    <source>
        <dbReference type="Proteomes" id="UP000013487"/>
    </source>
</evidence>
<organism evidence="2 3">
    <name type="scientific">Bacillus thuringiensis T01-328</name>
    <dbReference type="NCBI Taxonomy" id="1324966"/>
    <lineage>
        <taxon>Bacteria</taxon>
        <taxon>Bacillati</taxon>
        <taxon>Bacillota</taxon>
        <taxon>Bacilli</taxon>
        <taxon>Bacillales</taxon>
        <taxon>Bacillaceae</taxon>
        <taxon>Bacillus</taxon>
        <taxon>Bacillus cereus group</taxon>
    </lineage>
</organism>